<dbReference type="EMBL" id="CM001886">
    <property type="protein sequence ID" value="EOY16999.1"/>
    <property type="molecule type" value="Genomic_DNA"/>
</dbReference>
<proteinExistence type="predicted"/>
<protein>
    <submittedName>
        <fullName evidence="1">Uncharacterized protein</fullName>
    </submittedName>
</protein>
<organism evidence="1 2">
    <name type="scientific">Theobroma cacao</name>
    <name type="common">Cacao</name>
    <name type="synonym">Cocoa</name>
    <dbReference type="NCBI Taxonomy" id="3641"/>
    <lineage>
        <taxon>Eukaryota</taxon>
        <taxon>Viridiplantae</taxon>
        <taxon>Streptophyta</taxon>
        <taxon>Embryophyta</taxon>
        <taxon>Tracheophyta</taxon>
        <taxon>Spermatophyta</taxon>
        <taxon>Magnoliopsida</taxon>
        <taxon>eudicotyledons</taxon>
        <taxon>Gunneridae</taxon>
        <taxon>Pentapetalae</taxon>
        <taxon>rosids</taxon>
        <taxon>malvids</taxon>
        <taxon>Malvales</taxon>
        <taxon>Malvaceae</taxon>
        <taxon>Byttnerioideae</taxon>
        <taxon>Theobroma</taxon>
    </lineage>
</organism>
<accession>A0A061FR39</accession>
<dbReference type="HOGENOM" id="CLU_2709858_0_0_1"/>
<dbReference type="Proteomes" id="UP000026915">
    <property type="component" value="Chromosome 8"/>
</dbReference>
<reference evidence="1 2" key="1">
    <citation type="journal article" date="2013" name="Genome Biol.">
        <title>The genome sequence of the most widely cultivated cacao type and its use to identify candidate genes regulating pod color.</title>
        <authorList>
            <person name="Motamayor J.C."/>
            <person name="Mockaitis K."/>
            <person name="Schmutz J."/>
            <person name="Haiminen N."/>
            <person name="Iii D.L."/>
            <person name="Cornejo O."/>
            <person name="Findley S.D."/>
            <person name="Zheng P."/>
            <person name="Utro F."/>
            <person name="Royaert S."/>
            <person name="Saski C."/>
            <person name="Jenkins J."/>
            <person name="Podicheti R."/>
            <person name="Zhao M."/>
            <person name="Scheffler B.E."/>
            <person name="Stack J.C."/>
            <person name="Feltus F.A."/>
            <person name="Mustiga G.M."/>
            <person name="Amores F."/>
            <person name="Phillips W."/>
            <person name="Marelli J.P."/>
            <person name="May G.D."/>
            <person name="Shapiro H."/>
            <person name="Ma J."/>
            <person name="Bustamante C.D."/>
            <person name="Schnell R.J."/>
            <person name="Main D."/>
            <person name="Gilbert D."/>
            <person name="Parida L."/>
            <person name="Kuhn D.N."/>
        </authorList>
    </citation>
    <scope>NUCLEOTIDE SEQUENCE [LARGE SCALE GENOMIC DNA]</scope>
    <source>
        <strain evidence="2">cv. Matina 1-6</strain>
    </source>
</reference>
<sequence length="73" mass="8379">MDIFRFPNFVNLSFKEKKAQKDVVWCAPELGQLKFNVNGMPKGNPSELTIGGVLRDFKEGCLYPFQRQLVLVM</sequence>
<evidence type="ECO:0000313" key="2">
    <source>
        <dbReference type="Proteomes" id="UP000026915"/>
    </source>
</evidence>
<name>A0A061FR39_THECC</name>
<evidence type="ECO:0000313" key="1">
    <source>
        <dbReference type="EMBL" id="EOY16999.1"/>
    </source>
</evidence>
<gene>
    <name evidence="1" type="ORF">TCM_036118</name>
</gene>
<keyword evidence="2" id="KW-1185">Reference proteome</keyword>
<dbReference type="InParanoid" id="A0A061FR39"/>
<dbReference type="Gramene" id="EOY16999">
    <property type="protein sequence ID" value="EOY16999"/>
    <property type="gene ID" value="TCM_036118"/>
</dbReference>
<dbReference type="AlphaFoldDB" id="A0A061FR39"/>